<organism evidence="2 3">
    <name type="scientific">Mycena maculata</name>
    <dbReference type="NCBI Taxonomy" id="230809"/>
    <lineage>
        <taxon>Eukaryota</taxon>
        <taxon>Fungi</taxon>
        <taxon>Dikarya</taxon>
        <taxon>Basidiomycota</taxon>
        <taxon>Agaricomycotina</taxon>
        <taxon>Agaricomycetes</taxon>
        <taxon>Agaricomycetidae</taxon>
        <taxon>Agaricales</taxon>
        <taxon>Marasmiineae</taxon>
        <taxon>Mycenaceae</taxon>
        <taxon>Mycena</taxon>
    </lineage>
</organism>
<dbReference type="Proteomes" id="UP001215280">
    <property type="component" value="Unassembled WGS sequence"/>
</dbReference>
<evidence type="ECO:0000313" key="2">
    <source>
        <dbReference type="EMBL" id="KAJ7783677.1"/>
    </source>
</evidence>
<feature type="compositionally biased region" description="Acidic residues" evidence="1">
    <location>
        <begin position="39"/>
        <end position="49"/>
    </location>
</feature>
<accession>A0AAD7KI59</accession>
<name>A0AAD7KI59_9AGAR</name>
<feature type="region of interest" description="Disordered" evidence="1">
    <location>
        <begin position="22"/>
        <end position="76"/>
    </location>
</feature>
<reference evidence="2" key="1">
    <citation type="submission" date="2023-03" db="EMBL/GenBank/DDBJ databases">
        <title>Massive genome expansion in bonnet fungi (Mycena s.s.) driven by repeated elements and novel gene families across ecological guilds.</title>
        <authorList>
            <consortium name="Lawrence Berkeley National Laboratory"/>
            <person name="Harder C.B."/>
            <person name="Miyauchi S."/>
            <person name="Viragh M."/>
            <person name="Kuo A."/>
            <person name="Thoen E."/>
            <person name="Andreopoulos B."/>
            <person name="Lu D."/>
            <person name="Skrede I."/>
            <person name="Drula E."/>
            <person name="Henrissat B."/>
            <person name="Morin E."/>
            <person name="Kohler A."/>
            <person name="Barry K."/>
            <person name="LaButti K."/>
            <person name="Morin E."/>
            <person name="Salamov A."/>
            <person name="Lipzen A."/>
            <person name="Mereny Z."/>
            <person name="Hegedus B."/>
            <person name="Baldrian P."/>
            <person name="Stursova M."/>
            <person name="Weitz H."/>
            <person name="Taylor A."/>
            <person name="Grigoriev I.V."/>
            <person name="Nagy L.G."/>
            <person name="Martin F."/>
            <person name="Kauserud H."/>
        </authorList>
    </citation>
    <scope>NUCLEOTIDE SEQUENCE</scope>
    <source>
        <strain evidence="2">CBHHK188m</strain>
    </source>
</reference>
<gene>
    <name evidence="2" type="ORF">DFH07DRAFT_788728</name>
</gene>
<proteinExistence type="predicted"/>
<protein>
    <submittedName>
        <fullName evidence="2">Uncharacterized protein</fullName>
    </submittedName>
</protein>
<comment type="caution">
    <text evidence="2">The sequence shown here is derived from an EMBL/GenBank/DDBJ whole genome shotgun (WGS) entry which is preliminary data.</text>
</comment>
<dbReference type="AlphaFoldDB" id="A0AAD7KI59"/>
<keyword evidence="3" id="KW-1185">Reference proteome</keyword>
<dbReference type="EMBL" id="JARJLG010000002">
    <property type="protein sequence ID" value="KAJ7783677.1"/>
    <property type="molecule type" value="Genomic_DNA"/>
</dbReference>
<sequence length="206" mass="23114">MSLPPNALAANWDPQILAEYMAGVQKAEDSDESMSSGESDSEEEFEEESSMSTAMSDIDIPHPDDITSDDSAFSSEDEFAEESITERQKERHELVLGRPSPAIMEMRVVDLKVLQLGYMKQLDDADEELAEITGVPSHVVVRRQPVSGYDAPIEQTADLEAYIQELRKMSDKEIVSTDKKLLIQQVVTLAQALFRKERQIKHLQGQ</sequence>
<evidence type="ECO:0000313" key="3">
    <source>
        <dbReference type="Proteomes" id="UP001215280"/>
    </source>
</evidence>
<evidence type="ECO:0000256" key="1">
    <source>
        <dbReference type="SAM" id="MobiDB-lite"/>
    </source>
</evidence>